<dbReference type="InterPro" id="IPR001387">
    <property type="entry name" value="Cro/C1-type_HTH"/>
</dbReference>
<reference evidence="2 3" key="1">
    <citation type="submission" date="2018-03" db="EMBL/GenBank/DDBJ databases">
        <title>Genome sequencing of Melaminivora sp.</title>
        <authorList>
            <person name="Kim S.-J."/>
            <person name="Heo J."/>
            <person name="Ahn J.-H."/>
            <person name="Kwon S.-W."/>
        </authorList>
    </citation>
    <scope>NUCLEOTIDE SEQUENCE [LARGE SCALE GENOMIC DNA]</scope>
    <source>
        <strain evidence="2 3">SC2-9</strain>
    </source>
</reference>
<name>A0A2R3QA24_9BURK</name>
<dbReference type="KEGG" id="mela:C6568_04690"/>
<dbReference type="InterPro" id="IPR039554">
    <property type="entry name" value="HigA2-like_HTH"/>
</dbReference>
<dbReference type="Pfam" id="PF13744">
    <property type="entry name" value="HTH_37"/>
    <property type="match status" value="1"/>
</dbReference>
<dbReference type="CDD" id="cd00093">
    <property type="entry name" value="HTH_XRE"/>
    <property type="match status" value="1"/>
</dbReference>
<dbReference type="EMBL" id="CP027667">
    <property type="protein sequence ID" value="AVO48642.1"/>
    <property type="molecule type" value="Genomic_DNA"/>
</dbReference>
<dbReference type="SUPFAM" id="SSF47413">
    <property type="entry name" value="lambda repressor-like DNA-binding domains"/>
    <property type="match status" value="1"/>
</dbReference>
<dbReference type="AlphaFoldDB" id="A0A2R3QA24"/>
<accession>A0A2R3QA24</accession>
<evidence type="ECO:0000259" key="1">
    <source>
        <dbReference type="Pfam" id="PF13744"/>
    </source>
</evidence>
<proteinExistence type="predicted"/>
<feature type="domain" description="HigA2-like helix-turn-helix" evidence="1">
    <location>
        <begin position="15"/>
        <end position="93"/>
    </location>
</feature>
<dbReference type="Proteomes" id="UP000237925">
    <property type="component" value="Chromosome"/>
</dbReference>
<dbReference type="Gene3D" id="1.10.260.40">
    <property type="entry name" value="lambda repressor-like DNA-binding domains"/>
    <property type="match status" value="1"/>
</dbReference>
<gene>
    <name evidence="2" type="ORF">C6568_04690</name>
</gene>
<evidence type="ECO:0000313" key="2">
    <source>
        <dbReference type="EMBL" id="AVO48642.1"/>
    </source>
</evidence>
<protein>
    <submittedName>
        <fullName evidence="2">XRE family transcriptional regulator</fullName>
    </submittedName>
</protein>
<dbReference type="GO" id="GO:0003677">
    <property type="term" value="F:DNA binding"/>
    <property type="evidence" value="ECO:0007669"/>
    <property type="project" value="InterPro"/>
</dbReference>
<dbReference type="InterPro" id="IPR010982">
    <property type="entry name" value="Lambda_DNA-bd_dom_sf"/>
</dbReference>
<dbReference type="RefSeq" id="WP_106683122.1">
    <property type="nucleotide sequence ID" value="NZ_CP027667.1"/>
</dbReference>
<organism evidence="2 3">
    <name type="scientific">Melaminivora suipulveris</name>
    <dbReference type="NCBI Taxonomy" id="2109913"/>
    <lineage>
        <taxon>Bacteria</taxon>
        <taxon>Pseudomonadati</taxon>
        <taxon>Pseudomonadota</taxon>
        <taxon>Betaproteobacteria</taxon>
        <taxon>Burkholderiales</taxon>
        <taxon>Comamonadaceae</taxon>
        <taxon>Melaminivora</taxon>
    </lineage>
</organism>
<dbReference type="OrthoDB" id="129377at2"/>
<evidence type="ECO:0000313" key="3">
    <source>
        <dbReference type="Proteomes" id="UP000237925"/>
    </source>
</evidence>
<sequence>MARTTDNVEMGTGDVFKDLGLEDAQERRLRTQLAMRVNDLLAARKLSQSAAARILGIAQPHVSELHNYKLRRFSSERLLQFITLLDRDVEIIIRPKTSLQSGGMVSVLMAV</sequence>
<keyword evidence="3" id="KW-1185">Reference proteome</keyword>